<dbReference type="RefSeq" id="WP_002456747.1">
    <property type="nucleotide sequence ID" value="NC_004461.1"/>
</dbReference>
<gene>
    <name evidence="1" type="ordered locus">SE_2222</name>
</gene>
<reference evidence="1 2" key="1">
    <citation type="journal article" date="2003" name="Mol. Microbiol.">
        <title>Genome-based analysis of virulence genes in a non-biofilm-forming Staphylococcus epidermidis strain (ATCC 12228).</title>
        <authorList>
            <person name="Zhang Y.Q."/>
            <person name="Ren S.X."/>
            <person name="Li H.L."/>
            <person name="Wang Y.X."/>
            <person name="Fu G."/>
            <person name="Yang J."/>
            <person name="Qin Z.Q."/>
            <person name="Miao Y.G."/>
            <person name="Wang W.Y."/>
            <person name="Chen R.S."/>
            <person name="Shen Y."/>
            <person name="Chen Z."/>
            <person name="Yuan Z.H."/>
            <person name="Zhao G.P."/>
            <person name="Qu D."/>
            <person name="Danchin A."/>
            <person name="Wen Y.M."/>
        </authorList>
    </citation>
    <scope>NUCLEOTIDE SEQUENCE [LARGE SCALE GENOMIC DNA]</scope>
    <source>
        <strain evidence="2">ATCC 12228 / FDA PCI 1200</strain>
    </source>
</reference>
<dbReference type="Pfam" id="PF07901">
    <property type="entry name" value="DUF1672"/>
    <property type="match status" value="1"/>
</dbReference>
<dbReference type="AlphaFoldDB" id="A0A0H2VKN4"/>
<evidence type="ECO:0008006" key="3">
    <source>
        <dbReference type="Google" id="ProtNLM"/>
    </source>
</evidence>
<dbReference type="HOGENOM" id="CLU_049599_0_0_9"/>
<sequence length="304" mass="34747">MRKLISTIIVSTLLIGGCSTVHKEAKHSSQSIPEEVPASQYKGQGFQPVAEKSAIAHAKKYREEYEKLGEQFFKDNFSLNVKATNVVGSGDGVEVYVHCDDHDIVFNASIPFDKEAIHEEGSMRSNDNGDTMSNMVGTVLSGFEYKAQKEKYDNLTKFFKDNEEKYQYTGFTKEAIHKTQNVGYQNEYYYLAGNVTNINNYRKYYEPLIKKDSKNFKEGMKKANEATNFKAKIEVVSTLFSTKSDFTKNNSKKDLLFLSDDLYHYKEKPENTNITLQLSEPKINSTRAFYDANNPLEYGVHKHE</sequence>
<dbReference type="InterPro" id="IPR012873">
    <property type="entry name" value="DUF1672"/>
</dbReference>
<dbReference type="PATRIC" id="fig|176280.10.peg.2169"/>
<dbReference type="OrthoDB" id="2406447at2"/>
<dbReference type="GeneID" id="50017709"/>
<dbReference type="PROSITE" id="PS51257">
    <property type="entry name" value="PROKAR_LIPOPROTEIN"/>
    <property type="match status" value="1"/>
</dbReference>
<proteinExistence type="predicted"/>
<name>A0A0H2VKN4_STAES</name>
<organism evidence="1 2">
    <name type="scientific">Staphylococcus epidermidis (strain ATCC 12228 / FDA PCI 1200)</name>
    <dbReference type="NCBI Taxonomy" id="176280"/>
    <lineage>
        <taxon>Bacteria</taxon>
        <taxon>Bacillati</taxon>
        <taxon>Bacillota</taxon>
        <taxon>Bacilli</taxon>
        <taxon>Bacillales</taxon>
        <taxon>Staphylococcaceae</taxon>
        <taxon>Staphylococcus</taxon>
    </lineage>
</organism>
<dbReference type="EMBL" id="AE015929">
    <property type="protein sequence ID" value="AAO05864.1"/>
    <property type="molecule type" value="Genomic_DNA"/>
</dbReference>
<protein>
    <recommendedName>
        <fullName evidence="3">DUF1672 domain-containing protein</fullName>
    </recommendedName>
</protein>
<dbReference type="eggNOG" id="ENOG50305Y1">
    <property type="taxonomic scope" value="Bacteria"/>
</dbReference>
<accession>A0A0H2VKN4</accession>
<dbReference type="KEGG" id="sep:SE_2222"/>
<dbReference type="Proteomes" id="UP000001411">
    <property type="component" value="Chromosome"/>
</dbReference>
<evidence type="ECO:0000313" key="2">
    <source>
        <dbReference type="Proteomes" id="UP000001411"/>
    </source>
</evidence>
<evidence type="ECO:0000313" key="1">
    <source>
        <dbReference type="EMBL" id="AAO05864.1"/>
    </source>
</evidence>